<keyword evidence="3" id="KW-1185">Reference proteome</keyword>
<dbReference type="EMBL" id="CAAALY010069506">
    <property type="protein sequence ID" value="VEL24762.1"/>
    <property type="molecule type" value="Genomic_DNA"/>
</dbReference>
<dbReference type="Proteomes" id="UP000784294">
    <property type="component" value="Unassembled WGS sequence"/>
</dbReference>
<feature type="region of interest" description="Disordered" evidence="1">
    <location>
        <begin position="75"/>
        <end position="97"/>
    </location>
</feature>
<evidence type="ECO:0000256" key="1">
    <source>
        <dbReference type="SAM" id="MobiDB-lite"/>
    </source>
</evidence>
<comment type="caution">
    <text evidence="2">The sequence shown here is derived from an EMBL/GenBank/DDBJ whole genome shotgun (WGS) entry which is preliminary data.</text>
</comment>
<evidence type="ECO:0000313" key="2">
    <source>
        <dbReference type="EMBL" id="VEL24762.1"/>
    </source>
</evidence>
<evidence type="ECO:0000313" key="3">
    <source>
        <dbReference type="Proteomes" id="UP000784294"/>
    </source>
</evidence>
<reference evidence="2" key="1">
    <citation type="submission" date="2018-11" db="EMBL/GenBank/DDBJ databases">
        <authorList>
            <consortium name="Pathogen Informatics"/>
        </authorList>
    </citation>
    <scope>NUCLEOTIDE SEQUENCE</scope>
</reference>
<accession>A0A3S5ANT9</accession>
<dbReference type="AlphaFoldDB" id="A0A3S5ANT9"/>
<gene>
    <name evidence="2" type="ORF">PXEA_LOCUS18202</name>
</gene>
<sequence length="97" mass="9825">MFNFGHSVCSELYRYQLSLNSCDSGLQTTVASSTAALGPLDIHSSGNSVSSPATAASAFVATISANIIAGGPQRSNPSPLYGGNVPGHSAASFHPEL</sequence>
<organism evidence="2 3">
    <name type="scientific">Protopolystoma xenopodis</name>
    <dbReference type="NCBI Taxonomy" id="117903"/>
    <lineage>
        <taxon>Eukaryota</taxon>
        <taxon>Metazoa</taxon>
        <taxon>Spiralia</taxon>
        <taxon>Lophotrochozoa</taxon>
        <taxon>Platyhelminthes</taxon>
        <taxon>Monogenea</taxon>
        <taxon>Polyopisthocotylea</taxon>
        <taxon>Polystomatidea</taxon>
        <taxon>Polystomatidae</taxon>
        <taxon>Protopolystoma</taxon>
    </lineage>
</organism>
<proteinExistence type="predicted"/>
<protein>
    <submittedName>
        <fullName evidence="2">Uncharacterized protein</fullName>
    </submittedName>
</protein>
<name>A0A3S5ANT9_9PLAT</name>